<dbReference type="PRINTS" id="PR00727">
    <property type="entry name" value="LEADERPTASE"/>
</dbReference>
<dbReference type="AlphaFoldDB" id="A0A9D2NLL0"/>
<evidence type="ECO:0000256" key="3">
    <source>
        <dbReference type="ARBA" id="ARBA00009370"/>
    </source>
</evidence>
<evidence type="ECO:0000256" key="9">
    <source>
        <dbReference type="RuleBase" id="RU362042"/>
    </source>
</evidence>
<dbReference type="InterPro" id="IPR019758">
    <property type="entry name" value="Pept_S26A_signal_pept_1_CS"/>
</dbReference>
<dbReference type="GO" id="GO:0005886">
    <property type="term" value="C:plasma membrane"/>
    <property type="evidence" value="ECO:0007669"/>
    <property type="project" value="UniProtKB-SubCell"/>
</dbReference>
<dbReference type="InterPro" id="IPR019533">
    <property type="entry name" value="Peptidase_S26"/>
</dbReference>
<dbReference type="NCBIfam" id="TIGR02227">
    <property type="entry name" value="sigpep_I_bact"/>
    <property type="match status" value="1"/>
</dbReference>
<accession>A0A9D2NLL0</accession>
<dbReference type="Gene3D" id="2.10.109.10">
    <property type="entry name" value="Umud Fragment, subunit A"/>
    <property type="match status" value="1"/>
</dbReference>
<keyword evidence="8" id="KW-0812">Transmembrane</keyword>
<dbReference type="GO" id="GO:0006465">
    <property type="term" value="P:signal peptide processing"/>
    <property type="evidence" value="ECO:0007669"/>
    <property type="project" value="InterPro"/>
</dbReference>
<feature type="domain" description="Peptidase S26" evidence="11">
    <location>
        <begin position="62"/>
        <end position="216"/>
    </location>
</feature>
<dbReference type="GO" id="GO:0009003">
    <property type="term" value="F:signal peptidase activity"/>
    <property type="evidence" value="ECO:0007669"/>
    <property type="project" value="UniProtKB-EC"/>
</dbReference>
<protein>
    <recommendedName>
        <fullName evidence="4 8">Signal peptidase I</fullName>
        <ecNumber evidence="4 8">3.4.21.89</ecNumber>
    </recommendedName>
</protein>
<evidence type="ECO:0000256" key="6">
    <source>
        <dbReference type="ARBA" id="ARBA00022801"/>
    </source>
</evidence>
<dbReference type="InterPro" id="IPR019756">
    <property type="entry name" value="Pept_S26A_signal_pept_1_Ser-AS"/>
</dbReference>
<keyword evidence="8" id="KW-0472">Membrane</keyword>
<evidence type="ECO:0000256" key="1">
    <source>
        <dbReference type="ARBA" id="ARBA00000677"/>
    </source>
</evidence>
<dbReference type="GO" id="GO:0004252">
    <property type="term" value="F:serine-type endopeptidase activity"/>
    <property type="evidence" value="ECO:0007669"/>
    <property type="project" value="InterPro"/>
</dbReference>
<dbReference type="InterPro" id="IPR019757">
    <property type="entry name" value="Pept_S26A_signal_pept_1_Lys-AS"/>
</dbReference>
<gene>
    <name evidence="12" type="primary">lepB</name>
    <name evidence="12" type="ORF">H9758_07990</name>
</gene>
<evidence type="ECO:0000313" key="13">
    <source>
        <dbReference type="Proteomes" id="UP000823890"/>
    </source>
</evidence>
<evidence type="ECO:0000256" key="2">
    <source>
        <dbReference type="ARBA" id="ARBA00004401"/>
    </source>
</evidence>
<proteinExistence type="inferred from homology"/>
<dbReference type="PANTHER" id="PTHR43390:SF1">
    <property type="entry name" value="CHLOROPLAST PROCESSING PEPTIDASE"/>
    <property type="match status" value="1"/>
</dbReference>
<reference evidence="12" key="1">
    <citation type="journal article" date="2021" name="PeerJ">
        <title>Extensive microbial diversity within the chicken gut microbiome revealed by metagenomics and culture.</title>
        <authorList>
            <person name="Gilroy R."/>
            <person name="Ravi A."/>
            <person name="Getino M."/>
            <person name="Pursley I."/>
            <person name="Horton D.L."/>
            <person name="Alikhan N.F."/>
            <person name="Baker D."/>
            <person name="Gharbi K."/>
            <person name="Hall N."/>
            <person name="Watson M."/>
            <person name="Adriaenssens E.M."/>
            <person name="Foster-Nyarko E."/>
            <person name="Jarju S."/>
            <person name="Secka A."/>
            <person name="Antonio M."/>
            <person name="Oren A."/>
            <person name="Chaudhuri R.R."/>
            <person name="La Ragione R."/>
            <person name="Hildebrand F."/>
            <person name="Pallen M.J."/>
        </authorList>
    </citation>
    <scope>NUCLEOTIDE SEQUENCE</scope>
    <source>
        <strain evidence="12">ChiW19-954</strain>
    </source>
</reference>
<dbReference type="SUPFAM" id="SSF51306">
    <property type="entry name" value="LexA/Signal peptidase"/>
    <property type="match status" value="1"/>
</dbReference>
<evidence type="ECO:0000256" key="10">
    <source>
        <dbReference type="SAM" id="MobiDB-lite"/>
    </source>
</evidence>
<name>A0A9D2NLL0_9FIRM</name>
<dbReference type="Pfam" id="PF10502">
    <property type="entry name" value="Peptidase_S26"/>
    <property type="match status" value="1"/>
</dbReference>
<dbReference type="PROSITE" id="PS00760">
    <property type="entry name" value="SPASE_I_2"/>
    <property type="match status" value="1"/>
</dbReference>
<comment type="caution">
    <text evidence="12">The sequence shown here is derived from an EMBL/GenBank/DDBJ whole genome shotgun (WGS) entry which is preliminary data.</text>
</comment>
<feature type="transmembrane region" description="Helical" evidence="8">
    <location>
        <begin position="59"/>
        <end position="81"/>
    </location>
</feature>
<reference evidence="12" key="2">
    <citation type="submission" date="2021-04" db="EMBL/GenBank/DDBJ databases">
        <authorList>
            <person name="Gilroy R."/>
        </authorList>
    </citation>
    <scope>NUCLEOTIDE SEQUENCE</scope>
    <source>
        <strain evidence="12">ChiW19-954</strain>
    </source>
</reference>
<dbReference type="Proteomes" id="UP000823890">
    <property type="component" value="Unassembled WGS sequence"/>
</dbReference>
<keyword evidence="5 8" id="KW-0645">Protease</keyword>
<keyword evidence="6 8" id="KW-0378">Hydrolase</keyword>
<sequence length="226" mass="25006">MQGLDFRRKRRNSNSRKPVKPRRTRRKASRGGLRFEDGKAPLHFAREKLHRSRAGAKDVVIWAVELLLVCMLAVFLVAAFGQRVSTAGDSMAPALRNGDVLLINRAVYHIKSPARGDIVAFRKEENGHFSVKRIVGLPGETVQITDGTVLIDGEELTNQIYVSNIEYAGEAEQPVELGEDEYFVIGDNHAASDDSRLPGIGAVTRDEIYGEAWFIVSPGKDFGFIG</sequence>
<feature type="compositionally biased region" description="Basic residues" evidence="10">
    <location>
        <begin position="7"/>
        <end position="29"/>
    </location>
</feature>
<evidence type="ECO:0000256" key="5">
    <source>
        <dbReference type="ARBA" id="ARBA00022670"/>
    </source>
</evidence>
<comment type="catalytic activity">
    <reaction evidence="1 8">
        <text>Cleavage of hydrophobic, N-terminal signal or leader sequences from secreted and periplasmic proteins.</text>
        <dbReference type="EC" id="3.4.21.89"/>
    </reaction>
</comment>
<evidence type="ECO:0000313" key="12">
    <source>
        <dbReference type="EMBL" id="HJC34517.1"/>
    </source>
</evidence>
<organism evidence="12 13">
    <name type="scientific">Candidatus Mediterraneibacter faecipullorum</name>
    <dbReference type="NCBI Taxonomy" id="2838670"/>
    <lineage>
        <taxon>Bacteria</taxon>
        <taxon>Bacillati</taxon>
        <taxon>Bacillota</taxon>
        <taxon>Clostridia</taxon>
        <taxon>Lachnospirales</taxon>
        <taxon>Lachnospiraceae</taxon>
        <taxon>Mediterraneibacter</taxon>
    </lineage>
</organism>
<evidence type="ECO:0000259" key="11">
    <source>
        <dbReference type="Pfam" id="PF10502"/>
    </source>
</evidence>
<feature type="region of interest" description="Disordered" evidence="10">
    <location>
        <begin position="1"/>
        <end position="32"/>
    </location>
</feature>
<dbReference type="PROSITE" id="PS00501">
    <property type="entry name" value="SPASE_I_1"/>
    <property type="match status" value="1"/>
</dbReference>
<evidence type="ECO:0000256" key="8">
    <source>
        <dbReference type="RuleBase" id="RU003993"/>
    </source>
</evidence>
<dbReference type="PANTHER" id="PTHR43390">
    <property type="entry name" value="SIGNAL PEPTIDASE I"/>
    <property type="match status" value="1"/>
</dbReference>
<keyword evidence="8" id="KW-1133">Transmembrane helix</keyword>
<evidence type="ECO:0000256" key="4">
    <source>
        <dbReference type="ARBA" id="ARBA00013208"/>
    </source>
</evidence>
<dbReference type="InterPro" id="IPR000223">
    <property type="entry name" value="Pept_S26A_signal_pept_1"/>
</dbReference>
<dbReference type="CDD" id="cd06530">
    <property type="entry name" value="S26_SPase_I"/>
    <property type="match status" value="1"/>
</dbReference>
<evidence type="ECO:0000256" key="7">
    <source>
        <dbReference type="PIRSR" id="PIRSR600223-1"/>
    </source>
</evidence>
<dbReference type="PROSITE" id="PS00761">
    <property type="entry name" value="SPASE_I_3"/>
    <property type="match status" value="1"/>
</dbReference>
<dbReference type="EMBL" id="DWWO01000100">
    <property type="protein sequence ID" value="HJC34517.1"/>
    <property type="molecule type" value="Genomic_DNA"/>
</dbReference>
<dbReference type="InterPro" id="IPR036286">
    <property type="entry name" value="LexA/Signal_pep-like_sf"/>
</dbReference>
<feature type="active site" evidence="7">
    <location>
        <position position="132"/>
    </location>
</feature>
<dbReference type="EC" id="3.4.21.89" evidence="4 8"/>
<comment type="subcellular location">
    <subcellularLocation>
        <location evidence="2">Cell membrane</location>
        <topology evidence="2">Single-pass type II membrane protein</topology>
    </subcellularLocation>
    <subcellularLocation>
        <location evidence="9">Membrane</location>
        <topology evidence="9">Single-pass type II membrane protein</topology>
    </subcellularLocation>
</comment>
<feature type="active site" evidence="7">
    <location>
        <position position="90"/>
    </location>
</feature>
<comment type="similarity">
    <text evidence="3 9">Belongs to the peptidase S26 family.</text>
</comment>